<evidence type="ECO:0000313" key="11">
    <source>
        <dbReference type="Proteomes" id="UP001295684"/>
    </source>
</evidence>
<keyword evidence="4" id="KW-0967">Endosome</keyword>
<dbReference type="SUPFAM" id="SSF140111">
    <property type="entry name" value="Endosomal sorting complex assembly domain"/>
    <property type="match status" value="1"/>
</dbReference>
<sequence length="340" mass="38811">MQKDPIQEHIDSILSQCDYGVQRANVATQCKNFLQQYPQFEMTANQFTYAGMSGGTPLVYLKGAMILTIDNTQHEVPMHFVLPSGFPSIAPKAFLTNQVDEEIIKDNPYVLKNMEILNQYMNNWKSNHPSYTLNITYYYIYQSFMLCPPLNSSITHANSNLEEEKKVEEPPRQHQANGGDGEEGDKEFKKILLLSKIQEKIDKMSKLVKKFSVISVTLSQNADIIAAASDKVCTKNALLESWINIDLDELSQFIENNQGKDINDIDEIVKPEDDVSKSMLELLADETACEEAMEVVRSKFRKKKITIDEYLESVRTLANHQFMSMSKRRKIMSTVSALKR</sequence>
<dbReference type="AlphaFoldDB" id="A0AAD1XHQ2"/>
<dbReference type="CDD" id="cd11685">
    <property type="entry name" value="UEV_TSG101-like"/>
    <property type="match status" value="1"/>
</dbReference>
<protein>
    <recommendedName>
        <fullName evidence="9">SB domain-containing protein</fullName>
    </recommendedName>
</protein>
<keyword evidence="6" id="KW-0175">Coiled coil</keyword>
<dbReference type="InterPro" id="IPR052070">
    <property type="entry name" value="ESCRT-I_UEV_domain"/>
</dbReference>
<dbReference type="Pfam" id="PF09454">
    <property type="entry name" value="Vps23_core"/>
    <property type="match status" value="1"/>
</dbReference>
<organism evidence="10 11">
    <name type="scientific">Euplotes crassus</name>
    <dbReference type="NCBI Taxonomy" id="5936"/>
    <lineage>
        <taxon>Eukaryota</taxon>
        <taxon>Sar</taxon>
        <taxon>Alveolata</taxon>
        <taxon>Ciliophora</taxon>
        <taxon>Intramacronucleata</taxon>
        <taxon>Spirotrichea</taxon>
        <taxon>Hypotrichia</taxon>
        <taxon>Euplotida</taxon>
        <taxon>Euplotidae</taxon>
        <taxon>Moneuplotes</taxon>
    </lineage>
</organism>
<proteinExistence type="inferred from homology"/>
<evidence type="ECO:0000259" key="9">
    <source>
        <dbReference type="PROSITE" id="PS51312"/>
    </source>
</evidence>
<dbReference type="PROSITE" id="PS51312">
    <property type="entry name" value="SB"/>
    <property type="match status" value="1"/>
</dbReference>
<dbReference type="InterPro" id="IPR008883">
    <property type="entry name" value="UEV_N"/>
</dbReference>
<dbReference type="PANTHER" id="PTHR23306:SF3">
    <property type="entry name" value="TUMOR SUPPRESSOR PROTEIN 101"/>
    <property type="match status" value="1"/>
</dbReference>
<dbReference type="GO" id="GO:0000813">
    <property type="term" value="C:ESCRT I complex"/>
    <property type="evidence" value="ECO:0007669"/>
    <property type="project" value="TreeGrafter"/>
</dbReference>
<dbReference type="GO" id="GO:0015031">
    <property type="term" value="P:protein transport"/>
    <property type="evidence" value="ECO:0007669"/>
    <property type="project" value="UniProtKB-UniRule"/>
</dbReference>
<name>A0AAD1XHQ2_EUPCR</name>
<dbReference type="InterPro" id="IPR016135">
    <property type="entry name" value="UBQ-conjugating_enzyme/RWD"/>
</dbReference>
<keyword evidence="5 7" id="KW-0653">Protein transport</keyword>
<evidence type="ECO:0000256" key="2">
    <source>
        <dbReference type="ARBA" id="ARBA00009594"/>
    </source>
</evidence>
<gene>
    <name evidence="10" type="ORF">ECRASSUSDP1_LOCUS14250</name>
</gene>
<feature type="compositionally biased region" description="Basic and acidic residues" evidence="8">
    <location>
        <begin position="162"/>
        <end position="172"/>
    </location>
</feature>
<reference evidence="10" key="1">
    <citation type="submission" date="2023-07" db="EMBL/GenBank/DDBJ databases">
        <authorList>
            <consortium name="AG Swart"/>
            <person name="Singh M."/>
            <person name="Singh A."/>
            <person name="Seah K."/>
            <person name="Emmerich C."/>
        </authorList>
    </citation>
    <scope>NUCLEOTIDE SEQUENCE</scope>
    <source>
        <strain evidence="10">DP1</strain>
    </source>
</reference>
<evidence type="ECO:0000256" key="5">
    <source>
        <dbReference type="ARBA" id="ARBA00022927"/>
    </source>
</evidence>
<dbReference type="GO" id="GO:0043130">
    <property type="term" value="F:ubiquitin binding"/>
    <property type="evidence" value="ECO:0007669"/>
    <property type="project" value="TreeGrafter"/>
</dbReference>
<accession>A0AAD1XHQ2</accession>
<dbReference type="InterPro" id="IPR037202">
    <property type="entry name" value="ESCRT_assembly_dom"/>
</dbReference>
<comment type="subcellular location">
    <subcellularLocation>
        <location evidence="1">Endosome</location>
    </subcellularLocation>
</comment>
<dbReference type="Proteomes" id="UP001295684">
    <property type="component" value="Unassembled WGS sequence"/>
</dbReference>
<feature type="region of interest" description="Disordered" evidence="8">
    <location>
        <begin position="161"/>
        <end position="184"/>
    </location>
</feature>
<dbReference type="Gene3D" id="3.10.110.10">
    <property type="entry name" value="Ubiquitin Conjugating Enzyme"/>
    <property type="match status" value="1"/>
</dbReference>
<evidence type="ECO:0000256" key="3">
    <source>
        <dbReference type="ARBA" id="ARBA00022448"/>
    </source>
</evidence>
<comment type="similarity">
    <text evidence="2">Belongs to the ubiquitin-conjugating enzyme family. UEV subfamily.</text>
</comment>
<dbReference type="InterPro" id="IPR017916">
    <property type="entry name" value="SB_dom"/>
</dbReference>
<dbReference type="GO" id="GO:0008333">
    <property type="term" value="P:endosome to lysosome transport"/>
    <property type="evidence" value="ECO:0007669"/>
    <property type="project" value="TreeGrafter"/>
</dbReference>
<comment type="caution">
    <text evidence="10">The sequence shown here is derived from an EMBL/GenBank/DDBJ whole genome shotgun (WGS) entry which is preliminary data.</text>
</comment>
<keyword evidence="3 7" id="KW-0813">Transport</keyword>
<dbReference type="EMBL" id="CAMPGE010014231">
    <property type="protein sequence ID" value="CAI2372913.1"/>
    <property type="molecule type" value="Genomic_DNA"/>
</dbReference>
<evidence type="ECO:0000256" key="1">
    <source>
        <dbReference type="ARBA" id="ARBA00004177"/>
    </source>
</evidence>
<dbReference type="Gene3D" id="6.10.140.820">
    <property type="match status" value="1"/>
</dbReference>
<evidence type="ECO:0000256" key="8">
    <source>
        <dbReference type="SAM" id="MobiDB-lite"/>
    </source>
</evidence>
<evidence type="ECO:0000256" key="4">
    <source>
        <dbReference type="ARBA" id="ARBA00022753"/>
    </source>
</evidence>
<dbReference type="Pfam" id="PF05743">
    <property type="entry name" value="UEV"/>
    <property type="match status" value="1"/>
</dbReference>
<dbReference type="PANTHER" id="PTHR23306">
    <property type="entry name" value="TUMOR SUSCEPTIBILITY GENE 101 PROTEIN-RELATED"/>
    <property type="match status" value="1"/>
</dbReference>
<evidence type="ECO:0000313" key="10">
    <source>
        <dbReference type="EMBL" id="CAI2372913.1"/>
    </source>
</evidence>
<evidence type="ECO:0000256" key="6">
    <source>
        <dbReference type="ARBA" id="ARBA00023054"/>
    </source>
</evidence>
<feature type="domain" description="SB" evidence="9">
    <location>
        <begin position="273"/>
        <end position="340"/>
    </location>
</feature>
<keyword evidence="11" id="KW-1185">Reference proteome</keyword>
<evidence type="ECO:0000256" key="7">
    <source>
        <dbReference type="PROSITE-ProRule" id="PRU00644"/>
    </source>
</evidence>